<dbReference type="InterPro" id="IPR001624">
    <property type="entry name" value="FliE"/>
</dbReference>
<evidence type="ECO:0000313" key="5">
    <source>
        <dbReference type="EMBL" id="CAG9705267.1"/>
    </source>
</evidence>
<comment type="subcellular location">
    <subcellularLocation>
        <location evidence="1">Bacterial flagellum basal body</location>
    </subcellularLocation>
</comment>
<dbReference type="EMBL" id="UWJD01000002">
    <property type="protein sequence ID" value="VCT85584.1"/>
    <property type="molecule type" value="Genomic_DNA"/>
</dbReference>
<dbReference type="PRINTS" id="PR01006">
    <property type="entry name" value="FLGHOOKFLIE"/>
</dbReference>
<evidence type="ECO:0000256" key="2">
    <source>
        <dbReference type="ARBA" id="ARBA00009272"/>
    </source>
</evidence>
<keyword evidence="3" id="KW-0975">Bacterial flagellum</keyword>
<dbReference type="PANTHER" id="PTHR34653:SF1">
    <property type="entry name" value="FLAGELLAR HOOK-BASAL BODY COMPLEX PROTEIN FLIE"/>
    <property type="match status" value="1"/>
</dbReference>
<reference evidence="6" key="3">
    <citation type="submission" date="2022-10" db="EMBL/GenBank/DDBJ databases">
        <authorList>
            <person name="Aires J."/>
            <person name="Mesa V."/>
        </authorList>
    </citation>
    <scope>NUCLEOTIDE SEQUENCE</scope>
    <source>
        <strain evidence="6">Clostridium neonatale JD116</strain>
    </source>
</reference>
<evidence type="ECO:0000313" key="6">
    <source>
        <dbReference type="EMBL" id="CAI3559091.1"/>
    </source>
</evidence>
<proteinExistence type="inferred from homology"/>
<evidence type="ECO:0000313" key="8">
    <source>
        <dbReference type="Proteomes" id="UP000431451"/>
    </source>
</evidence>
<dbReference type="GO" id="GO:0009425">
    <property type="term" value="C:bacterial-type flagellum basal body"/>
    <property type="evidence" value="ECO:0007669"/>
    <property type="project" value="UniProtKB-SubCell"/>
</dbReference>
<dbReference type="RefSeq" id="WP_125148286.1">
    <property type="nucleotide sequence ID" value="NZ_CAKJVE010000004.1"/>
</dbReference>
<sequence>MRIEESFNLRLQQFQNKFEENDIKDTASNSNEFSTMLKKCIDNVNEAATESSAATSAFVRGDDVTIDEVMVKAAEANLSLQFLTTTRDKLVEGYKELIKIQ</sequence>
<dbReference type="GO" id="GO:0003774">
    <property type="term" value="F:cytoskeletal motor activity"/>
    <property type="evidence" value="ECO:0007669"/>
    <property type="project" value="InterPro"/>
</dbReference>
<dbReference type="NCBIfam" id="TIGR00205">
    <property type="entry name" value="fliE"/>
    <property type="match status" value="1"/>
</dbReference>
<keyword evidence="7" id="KW-0966">Cell projection</keyword>
<evidence type="ECO:0000313" key="7">
    <source>
        <dbReference type="EMBL" id="VCT85584.1"/>
    </source>
</evidence>
<dbReference type="Pfam" id="PF02049">
    <property type="entry name" value="FliE"/>
    <property type="match status" value="1"/>
</dbReference>
<evidence type="ECO:0000256" key="1">
    <source>
        <dbReference type="ARBA" id="ARBA00004117"/>
    </source>
</evidence>
<name>A0A650MK32_9CLOT</name>
<dbReference type="GO" id="GO:0071973">
    <property type="term" value="P:bacterial-type flagellum-dependent cell motility"/>
    <property type="evidence" value="ECO:0007669"/>
    <property type="project" value="InterPro"/>
</dbReference>
<dbReference type="GO" id="GO:0005198">
    <property type="term" value="F:structural molecule activity"/>
    <property type="evidence" value="ECO:0007669"/>
    <property type="project" value="UniProtKB-UniRule"/>
</dbReference>
<organism evidence="7 8">
    <name type="scientific">Clostridium neonatale</name>
    <dbReference type="NCBI Taxonomy" id="137838"/>
    <lineage>
        <taxon>Bacteria</taxon>
        <taxon>Bacillati</taxon>
        <taxon>Bacillota</taxon>
        <taxon>Clostridia</taxon>
        <taxon>Eubacteriales</taxon>
        <taxon>Clostridiaceae</taxon>
        <taxon>Clostridium</taxon>
    </lineage>
</organism>
<dbReference type="Proteomes" id="UP000789738">
    <property type="component" value="Unassembled WGS sequence"/>
</dbReference>
<dbReference type="Proteomes" id="UP000431451">
    <property type="component" value="Unassembled WGS sequence"/>
</dbReference>
<reference evidence="5" key="2">
    <citation type="submission" date="2021-10" db="EMBL/GenBank/DDBJ databases">
        <authorList>
            <person name="Mesa V."/>
        </authorList>
    </citation>
    <scope>NUCLEOTIDE SEQUENCE</scope>
    <source>
        <strain evidence="5">CC3_PB</strain>
    </source>
</reference>
<dbReference type="EMBL" id="CAKJVE010000004">
    <property type="protein sequence ID" value="CAG9705267.1"/>
    <property type="molecule type" value="Genomic_DNA"/>
</dbReference>
<gene>
    <name evidence="7" type="primary">fliE</name>
    <name evidence="6" type="ORF">CNEO2_10059</name>
    <name evidence="5" type="ORF">CNEO_41743</name>
    <name evidence="7" type="ORF">CNEONATNEC25_03187</name>
</gene>
<protein>
    <recommendedName>
        <fullName evidence="4">Flagellar hook-basal body complex protein FliE</fullName>
    </recommendedName>
</protein>
<dbReference type="PANTHER" id="PTHR34653">
    <property type="match status" value="1"/>
</dbReference>
<comment type="similarity">
    <text evidence="2">Belongs to the FliE family.</text>
</comment>
<dbReference type="AlphaFoldDB" id="A0A650MK32"/>
<keyword evidence="7" id="KW-0282">Flagellum</keyword>
<reference evidence="7 8" key="1">
    <citation type="submission" date="2018-06" db="EMBL/GenBank/DDBJ databases">
        <authorList>
            <consortium name="IHU Genomes"/>
        </authorList>
    </citation>
    <scope>NUCLEOTIDE SEQUENCE [LARGE SCALE GENOMIC DNA]</scope>
    <source>
        <strain evidence="7 8">NEC25</strain>
    </source>
</reference>
<accession>A0A650MK32</accession>
<evidence type="ECO:0000256" key="3">
    <source>
        <dbReference type="ARBA" id="ARBA00023143"/>
    </source>
</evidence>
<dbReference type="Proteomes" id="UP001189143">
    <property type="component" value="Unassembled WGS sequence"/>
</dbReference>
<evidence type="ECO:0000256" key="4">
    <source>
        <dbReference type="NCBIfam" id="TIGR00205"/>
    </source>
</evidence>
<dbReference type="EMBL" id="CAMTCP010000111">
    <property type="protein sequence ID" value="CAI3559091.1"/>
    <property type="molecule type" value="Genomic_DNA"/>
</dbReference>
<keyword evidence="7" id="KW-0969">Cilium</keyword>